<dbReference type="AlphaFoldDB" id="A0A125W4P3"/>
<dbReference type="Gene3D" id="3.30.1330.70">
    <property type="entry name" value="Holliday junction resolvase RusA"/>
    <property type="match status" value="1"/>
</dbReference>
<keyword evidence="1" id="KW-0378">Hydrolase</keyword>
<dbReference type="InterPro" id="IPR036614">
    <property type="entry name" value="RusA-like_sf"/>
</dbReference>
<organism evidence="1 2">
    <name type="scientific">Enterococcus faecalis TX4248</name>
    <dbReference type="NCBI Taxonomy" id="749495"/>
    <lineage>
        <taxon>Bacteria</taxon>
        <taxon>Bacillati</taxon>
        <taxon>Bacillota</taxon>
        <taxon>Bacilli</taxon>
        <taxon>Lactobacillales</taxon>
        <taxon>Enterococcaceae</taxon>
        <taxon>Enterococcus</taxon>
    </lineage>
</organism>
<gene>
    <name evidence="1" type="primary">rusA</name>
    <name evidence="1" type="ORF">HMPREF9498_02076</name>
</gene>
<accession>A0A125W4P3</accession>
<evidence type="ECO:0000313" key="1">
    <source>
        <dbReference type="EMBL" id="EFM82349.1"/>
    </source>
</evidence>
<dbReference type="EMBL" id="AEBR01000067">
    <property type="protein sequence ID" value="EFM82349.1"/>
    <property type="molecule type" value="Genomic_DNA"/>
</dbReference>
<dbReference type="SUPFAM" id="SSF103084">
    <property type="entry name" value="Holliday junction resolvase RusA"/>
    <property type="match status" value="1"/>
</dbReference>
<evidence type="ECO:0000313" key="2">
    <source>
        <dbReference type="Proteomes" id="UP000004846"/>
    </source>
</evidence>
<dbReference type="HOGENOM" id="CLU_124338_0_0_9"/>
<sequence>MIEFFLNIIPPETTHQQKKVHVVKNKPIFYEPDDLKKARAKLMAHLSKHVPNEKFEVPVRMMVKWCFPVVGNHSNGEYKYTKPDLDNSNKLLQDCMTKLNFWKDDSYVVSLITEKFWADVPGIYIKVEAIE</sequence>
<dbReference type="GO" id="GO:0016787">
    <property type="term" value="F:hydrolase activity"/>
    <property type="evidence" value="ECO:0007669"/>
    <property type="project" value="UniProtKB-KW"/>
</dbReference>
<dbReference type="Proteomes" id="UP000004846">
    <property type="component" value="Unassembled WGS sequence"/>
</dbReference>
<dbReference type="GO" id="GO:0006310">
    <property type="term" value="P:DNA recombination"/>
    <property type="evidence" value="ECO:0007669"/>
    <property type="project" value="InterPro"/>
</dbReference>
<name>A0A125W4P3_ENTFL</name>
<dbReference type="RefSeq" id="WP_002402373.1">
    <property type="nucleotide sequence ID" value="NZ_GL454464.1"/>
</dbReference>
<reference evidence="1 2" key="1">
    <citation type="submission" date="2010-07" db="EMBL/GenBank/DDBJ databases">
        <authorList>
            <person name="Sid Ahmed O."/>
        </authorList>
    </citation>
    <scope>NUCLEOTIDE SEQUENCE [LARGE SCALE GENOMIC DNA]</scope>
    <source>
        <strain evidence="1 2">TX4248</strain>
    </source>
</reference>
<dbReference type="EC" id="3.1.22.4" evidence="1"/>
<dbReference type="Pfam" id="PF05866">
    <property type="entry name" value="RusA"/>
    <property type="match status" value="1"/>
</dbReference>
<protein>
    <submittedName>
        <fullName evidence="1">Crossover junction endodeoxyribonuclease RusA</fullName>
        <ecNumber evidence="1">3.1.22.4</ecNumber>
    </submittedName>
</protein>
<dbReference type="GO" id="GO:0006281">
    <property type="term" value="P:DNA repair"/>
    <property type="evidence" value="ECO:0007669"/>
    <property type="project" value="InterPro"/>
</dbReference>
<proteinExistence type="predicted"/>
<dbReference type="GO" id="GO:0000287">
    <property type="term" value="F:magnesium ion binding"/>
    <property type="evidence" value="ECO:0007669"/>
    <property type="project" value="InterPro"/>
</dbReference>
<comment type="caution">
    <text evidence="1">The sequence shown here is derived from an EMBL/GenBank/DDBJ whole genome shotgun (WGS) entry which is preliminary data.</text>
</comment>
<dbReference type="InterPro" id="IPR008822">
    <property type="entry name" value="Endonuclease_RusA-like"/>
</dbReference>